<keyword evidence="1" id="KW-1185">Reference proteome</keyword>
<protein>
    <submittedName>
        <fullName evidence="2">Uncharacterized protein LOC120110454</fullName>
    </submittedName>
</protein>
<reference evidence="1" key="1">
    <citation type="journal article" date="2019" name="Nat. Commun.">
        <title>Genome-wide association mapping of date palm fruit traits.</title>
        <authorList>
            <person name="Hazzouri K.M."/>
            <person name="Gros-Balthazard M."/>
            <person name="Flowers J.M."/>
            <person name="Copetti D."/>
            <person name="Lemansour A."/>
            <person name="Lebrun M."/>
            <person name="Masmoudi K."/>
            <person name="Ferrand S."/>
            <person name="Dhar M.I."/>
            <person name="Fresquez Z.A."/>
            <person name="Rosas U."/>
            <person name="Zhang J."/>
            <person name="Talag J."/>
            <person name="Lee S."/>
            <person name="Kudrna D."/>
            <person name="Powell R.F."/>
            <person name="Leitch I.J."/>
            <person name="Krueger R.R."/>
            <person name="Wing R.A."/>
            <person name="Amiri K.M.A."/>
            <person name="Purugganan M.D."/>
        </authorList>
    </citation>
    <scope>NUCLEOTIDE SEQUENCE [LARGE SCALE GENOMIC DNA]</scope>
    <source>
        <strain evidence="1">cv. Khalas</strain>
    </source>
</reference>
<name>A0A8B9ABV7_PHODC</name>
<dbReference type="RefSeq" id="XP_038981413.1">
    <property type="nucleotide sequence ID" value="XM_039125485.1"/>
</dbReference>
<proteinExistence type="predicted"/>
<gene>
    <name evidence="2" type="primary">LOC120110454</name>
</gene>
<accession>A0A8B9ABV7</accession>
<sequence length="161" mass="17857">MAPFPLSQARQEEKQSPFLPTNLMSFQASDTAVGMDPPQPLALAYRDLPLPPALPSCHSNDSKPLTKQLHAVLQTVVEAGVAQLKGVFTTIRGTGYMRCMQRRLRESCQVASSMLMFSFGTGIYLPWNNCTNLSKGSFHLRYRKGVTLERKGQKILSQANI</sequence>
<dbReference type="Proteomes" id="UP000228380">
    <property type="component" value="Chromosome 4"/>
</dbReference>
<dbReference type="KEGG" id="pda:120110454"/>
<evidence type="ECO:0000313" key="1">
    <source>
        <dbReference type="Proteomes" id="UP000228380"/>
    </source>
</evidence>
<evidence type="ECO:0000313" key="2">
    <source>
        <dbReference type="RefSeq" id="XP_038981413.1"/>
    </source>
</evidence>
<dbReference type="AlphaFoldDB" id="A0A8B9ABV7"/>
<organism evidence="1 2">
    <name type="scientific">Phoenix dactylifera</name>
    <name type="common">Date palm</name>
    <dbReference type="NCBI Taxonomy" id="42345"/>
    <lineage>
        <taxon>Eukaryota</taxon>
        <taxon>Viridiplantae</taxon>
        <taxon>Streptophyta</taxon>
        <taxon>Embryophyta</taxon>
        <taxon>Tracheophyta</taxon>
        <taxon>Spermatophyta</taxon>
        <taxon>Magnoliopsida</taxon>
        <taxon>Liliopsida</taxon>
        <taxon>Arecaceae</taxon>
        <taxon>Coryphoideae</taxon>
        <taxon>Phoeniceae</taxon>
        <taxon>Phoenix</taxon>
    </lineage>
</organism>
<dbReference type="GeneID" id="120110454"/>
<reference evidence="2" key="2">
    <citation type="submission" date="2025-08" db="UniProtKB">
        <authorList>
            <consortium name="RefSeq"/>
        </authorList>
    </citation>
    <scope>IDENTIFICATION</scope>
    <source>
        <tissue evidence="2">Young leaves</tissue>
    </source>
</reference>